<feature type="transmembrane region" description="Helical" evidence="1">
    <location>
        <begin position="57"/>
        <end position="82"/>
    </location>
</feature>
<dbReference type="EMBL" id="PFAK01000038">
    <property type="protein sequence ID" value="PIR96245.1"/>
    <property type="molecule type" value="Genomic_DNA"/>
</dbReference>
<feature type="transmembrane region" description="Helical" evidence="1">
    <location>
        <begin position="18"/>
        <end position="36"/>
    </location>
</feature>
<evidence type="ECO:0000313" key="2">
    <source>
        <dbReference type="EMBL" id="PIR96245.1"/>
    </source>
</evidence>
<keyword evidence="1" id="KW-0812">Transmembrane</keyword>
<evidence type="ECO:0000313" key="3">
    <source>
        <dbReference type="Proteomes" id="UP000230922"/>
    </source>
</evidence>
<dbReference type="AlphaFoldDB" id="A0A2H0VAY7"/>
<keyword evidence="1" id="KW-1133">Transmembrane helix</keyword>
<gene>
    <name evidence="2" type="ORF">COT92_02175</name>
</gene>
<sequence length="118" mass="13713">MLKSFFKFLFQYLKTFRFLWGLSVVLNIITFFAIFSKIKPEDEIVALKYNILSGVEWYGNGFNIYLLPTSALIIIVINYLLYLNLKKYLGFLNFLTVFASLAVQIITLIAVVLLIRIN</sequence>
<keyword evidence="1" id="KW-0472">Membrane</keyword>
<dbReference type="Proteomes" id="UP000230922">
    <property type="component" value="Unassembled WGS sequence"/>
</dbReference>
<reference evidence="3" key="1">
    <citation type="submission" date="2017-09" db="EMBL/GenBank/DDBJ databases">
        <title>Depth-based differentiation of microbial function through sediment-hosted aquifers and enrichment of novel symbionts in the deep terrestrial subsurface.</title>
        <authorList>
            <person name="Probst A.J."/>
            <person name="Ladd B."/>
            <person name="Jarett J.K."/>
            <person name="Geller-Mcgrath D.E."/>
            <person name="Sieber C.M.K."/>
            <person name="Emerson J.B."/>
            <person name="Anantharaman K."/>
            <person name="Thomas B.C."/>
            <person name="Malmstrom R."/>
            <person name="Stieglmeier M."/>
            <person name="Klingl A."/>
            <person name="Woyke T."/>
            <person name="Ryan C.M."/>
            <person name="Banfield J.F."/>
        </authorList>
    </citation>
    <scope>NUCLEOTIDE SEQUENCE [LARGE SCALE GENOMIC DNA]</scope>
</reference>
<comment type="caution">
    <text evidence="2">The sequence shown here is derived from an EMBL/GenBank/DDBJ whole genome shotgun (WGS) entry which is preliminary data.</text>
</comment>
<organism evidence="2 3">
    <name type="scientific">Candidatus Doudnabacteria bacterium CG10_big_fil_rev_8_21_14_0_10_42_18</name>
    <dbReference type="NCBI Taxonomy" id="1974552"/>
    <lineage>
        <taxon>Bacteria</taxon>
        <taxon>Candidatus Doudnaibacteriota</taxon>
    </lineage>
</organism>
<evidence type="ECO:0000256" key="1">
    <source>
        <dbReference type="SAM" id="Phobius"/>
    </source>
</evidence>
<proteinExistence type="predicted"/>
<protein>
    <submittedName>
        <fullName evidence="2">Uncharacterized protein</fullName>
    </submittedName>
</protein>
<feature type="transmembrane region" description="Helical" evidence="1">
    <location>
        <begin position="88"/>
        <end position="115"/>
    </location>
</feature>
<accession>A0A2H0VAY7</accession>
<name>A0A2H0VAY7_9BACT</name>